<evidence type="ECO:0000313" key="1">
    <source>
        <dbReference type="EMBL" id="GBP37227.1"/>
    </source>
</evidence>
<dbReference type="AlphaFoldDB" id="A0A4C1VG08"/>
<reference evidence="1 2" key="1">
    <citation type="journal article" date="2019" name="Commun. Biol.">
        <title>The bagworm genome reveals a unique fibroin gene that provides high tensile strength.</title>
        <authorList>
            <person name="Kono N."/>
            <person name="Nakamura H."/>
            <person name="Ohtoshi R."/>
            <person name="Tomita M."/>
            <person name="Numata K."/>
            <person name="Arakawa K."/>
        </authorList>
    </citation>
    <scope>NUCLEOTIDE SEQUENCE [LARGE SCALE GENOMIC DNA]</scope>
</reference>
<sequence length="69" mass="7840">MVDPEIMVAFLESHTKDTGDPEVRRKIKVGLAAAMPHQESPRYPKIHLPLKVYQLQKDDSNLGQQVQTD</sequence>
<comment type="caution">
    <text evidence="1">The sequence shown here is derived from an EMBL/GenBank/DDBJ whole genome shotgun (WGS) entry which is preliminary data.</text>
</comment>
<accession>A0A4C1VG08</accession>
<organism evidence="1 2">
    <name type="scientific">Eumeta variegata</name>
    <name type="common">Bagworm moth</name>
    <name type="synonym">Eumeta japonica</name>
    <dbReference type="NCBI Taxonomy" id="151549"/>
    <lineage>
        <taxon>Eukaryota</taxon>
        <taxon>Metazoa</taxon>
        <taxon>Ecdysozoa</taxon>
        <taxon>Arthropoda</taxon>
        <taxon>Hexapoda</taxon>
        <taxon>Insecta</taxon>
        <taxon>Pterygota</taxon>
        <taxon>Neoptera</taxon>
        <taxon>Endopterygota</taxon>
        <taxon>Lepidoptera</taxon>
        <taxon>Glossata</taxon>
        <taxon>Ditrysia</taxon>
        <taxon>Tineoidea</taxon>
        <taxon>Psychidae</taxon>
        <taxon>Oiketicinae</taxon>
        <taxon>Eumeta</taxon>
    </lineage>
</organism>
<gene>
    <name evidence="1" type="ORF">EVAR_35660_1</name>
</gene>
<evidence type="ECO:0000313" key="2">
    <source>
        <dbReference type="Proteomes" id="UP000299102"/>
    </source>
</evidence>
<keyword evidence="2" id="KW-1185">Reference proteome</keyword>
<proteinExistence type="predicted"/>
<dbReference type="Proteomes" id="UP000299102">
    <property type="component" value="Unassembled WGS sequence"/>
</dbReference>
<protein>
    <submittedName>
        <fullName evidence="1">Uncharacterized protein</fullName>
    </submittedName>
</protein>
<name>A0A4C1VG08_EUMVA</name>
<dbReference type="EMBL" id="BGZK01000331">
    <property type="protein sequence ID" value="GBP37227.1"/>
    <property type="molecule type" value="Genomic_DNA"/>
</dbReference>